<name>A0A1X7SKD5_AMPQE</name>
<dbReference type="AlphaFoldDB" id="A0A1X7SKD5"/>
<dbReference type="InParanoid" id="A0A1X7SKD5"/>
<evidence type="ECO:0000256" key="1">
    <source>
        <dbReference type="SAM" id="Phobius"/>
    </source>
</evidence>
<keyword evidence="1" id="KW-1133">Transmembrane helix</keyword>
<keyword evidence="1" id="KW-0472">Membrane</keyword>
<evidence type="ECO:0000313" key="2">
    <source>
        <dbReference type="EnsemblMetazoa" id="Aqu2.1.02523_001"/>
    </source>
</evidence>
<dbReference type="OrthoDB" id="524898at2759"/>
<proteinExistence type="predicted"/>
<accession>A0A1X7SKD5</accession>
<organism evidence="2">
    <name type="scientific">Amphimedon queenslandica</name>
    <name type="common">Sponge</name>
    <dbReference type="NCBI Taxonomy" id="400682"/>
    <lineage>
        <taxon>Eukaryota</taxon>
        <taxon>Metazoa</taxon>
        <taxon>Porifera</taxon>
        <taxon>Demospongiae</taxon>
        <taxon>Heteroscleromorpha</taxon>
        <taxon>Haplosclerida</taxon>
        <taxon>Niphatidae</taxon>
        <taxon>Amphimedon</taxon>
    </lineage>
</organism>
<protein>
    <submittedName>
        <fullName evidence="2">Uncharacterized protein</fullName>
    </submittedName>
</protein>
<feature type="transmembrane region" description="Helical" evidence="1">
    <location>
        <begin position="36"/>
        <end position="57"/>
    </location>
</feature>
<reference evidence="2" key="1">
    <citation type="submission" date="2017-05" db="UniProtKB">
        <authorList>
            <consortium name="EnsemblMetazoa"/>
        </authorList>
    </citation>
    <scope>IDENTIFICATION</scope>
</reference>
<dbReference type="EnsemblMetazoa" id="Aqu2.1.02523_001">
    <property type="protein sequence ID" value="Aqu2.1.02523_001"/>
    <property type="gene ID" value="Aqu2.1.02523"/>
</dbReference>
<keyword evidence="1" id="KW-0812">Transmembrane</keyword>
<dbReference type="InterPro" id="IPR019379">
    <property type="entry name" value="Gamma_Secretase_Asp_P_PEN2"/>
</dbReference>
<sequence length="81" mass="9416">MKGPRISLVYKMAAYTWDKVKSFLTAREHRDTVRRYVLFSWLGALIWIAAFILWTSVYQTQRQNWGKSGIYLSFVLPGGVA</sequence>
<dbReference type="Pfam" id="PF10251">
    <property type="entry name" value="PEN-2"/>
    <property type="match status" value="1"/>
</dbReference>